<dbReference type="Gene3D" id="1.10.10.10">
    <property type="entry name" value="Winged helix-like DNA-binding domain superfamily/Winged helix DNA-binding domain"/>
    <property type="match status" value="1"/>
</dbReference>
<dbReference type="PANTHER" id="PTHR44329:SF288">
    <property type="entry name" value="MITOGEN-ACTIVATED PROTEIN KINASE KINASE KINASE 20"/>
    <property type="match status" value="1"/>
</dbReference>
<feature type="region of interest" description="Disordered" evidence="11">
    <location>
        <begin position="1215"/>
        <end position="1330"/>
    </location>
</feature>
<evidence type="ECO:0000256" key="10">
    <source>
        <dbReference type="ARBA" id="ARBA00048679"/>
    </source>
</evidence>
<dbReference type="PANTHER" id="PTHR44329">
    <property type="entry name" value="SERINE/THREONINE-PROTEIN KINASE TNNI3K-RELATED"/>
    <property type="match status" value="1"/>
</dbReference>
<dbReference type="EC" id="2.7.11.1" evidence="2"/>
<dbReference type="PROSITE" id="PS51424">
    <property type="entry name" value="ROC"/>
    <property type="match status" value="1"/>
</dbReference>
<dbReference type="SUPFAM" id="SSF56112">
    <property type="entry name" value="Protein kinase-like (PK-like)"/>
    <property type="match status" value="1"/>
</dbReference>
<dbReference type="Pfam" id="PF07714">
    <property type="entry name" value="PK_Tyr_Ser-Thr"/>
    <property type="match status" value="1"/>
</dbReference>
<comment type="caution">
    <text evidence="12">The sequence shown here is derived from an EMBL/GenBank/DDBJ whole genome shotgun (WGS) entry which is preliminary data.</text>
</comment>
<evidence type="ECO:0000256" key="4">
    <source>
        <dbReference type="ARBA" id="ARBA00022737"/>
    </source>
</evidence>
<dbReference type="Pfam" id="PF25497">
    <property type="entry name" value="COR-B"/>
    <property type="match status" value="1"/>
</dbReference>
<gene>
    <name evidence="12" type="ORF">PACLA_8A081300</name>
</gene>
<dbReference type="InterPro" id="IPR057263">
    <property type="entry name" value="COR-B"/>
</dbReference>
<dbReference type="Gene3D" id="3.30.70.1390">
    <property type="entry name" value="ROC domain from the Parkinson's disease-associated leucine-rich repeat kinase 2"/>
    <property type="match status" value="1"/>
</dbReference>
<dbReference type="Pfam" id="PF16095">
    <property type="entry name" value="COR-A"/>
    <property type="match status" value="1"/>
</dbReference>
<keyword evidence="6 12" id="KW-0418">Kinase</keyword>
<dbReference type="GO" id="GO:0004674">
    <property type="term" value="F:protein serine/threonine kinase activity"/>
    <property type="evidence" value="ECO:0007669"/>
    <property type="project" value="TreeGrafter"/>
</dbReference>
<evidence type="ECO:0000313" key="12">
    <source>
        <dbReference type="EMBL" id="CAB3981960.1"/>
    </source>
</evidence>
<dbReference type="SMART" id="SM00220">
    <property type="entry name" value="S_TKc"/>
    <property type="match status" value="1"/>
</dbReference>
<evidence type="ECO:0000313" key="13">
    <source>
        <dbReference type="Proteomes" id="UP001152795"/>
    </source>
</evidence>
<comment type="similarity">
    <text evidence="1">Belongs to the protein kinase superfamily. TKL Ser/Thr protein kinase family. ROCO subfamily.</text>
</comment>
<dbReference type="InterPro" id="IPR011047">
    <property type="entry name" value="Quinoprotein_ADH-like_sf"/>
</dbReference>
<dbReference type="SUPFAM" id="SSF50998">
    <property type="entry name" value="Quinoprotein alcohol dehydrogenase-like"/>
    <property type="match status" value="1"/>
</dbReference>
<dbReference type="PROSITE" id="PS00108">
    <property type="entry name" value="PROTEIN_KINASE_ST"/>
    <property type="match status" value="1"/>
</dbReference>
<feature type="compositionally biased region" description="Acidic residues" evidence="11">
    <location>
        <begin position="1218"/>
        <end position="1238"/>
    </location>
</feature>
<dbReference type="PROSITE" id="PS50011">
    <property type="entry name" value="PROTEIN_KINASE_DOM"/>
    <property type="match status" value="1"/>
</dbReference>
<evidence type="ECO:0000256" key="6">
    <source>
        <dbReference type="ARBA" id="ARBA00022777"/>
    </source>
</evidence>
<protein>
    <recommendedName>
        <fullName evidence="2">non-specific serine/threonine protein kinase</fullName>
        <ecNumber evidence="2">2.7.11.1</ecNumber>
    </recommendedName>
</protein>
<comment type="catalytic activity">
    <reaction evidence="9">
        <text>L-threonyl-[protein] + ATP = O-phospho-L-threonyl-[protein] + ADP + H(+)</text>
        <dbReference type="Rhea" id="RHEA:46608"/>
        <dbReference type="Rhea" id="RHEA-COMP:11060"/>
        <dbReference type="Rhea" id="RHEA-COMP:11605"/>
        <dbReference type="ChEBI" id="CHEBI:15378"/>
        <dbReference type="ChEBI" id="CHEBI:30013"/>
        <dbReference type="ChEBI" id="CHEBI:30616"/>
        <dbReference type="ChEBI" id="CHEBI:61977"/>
        <dbReference type="ChEBI" id="CHEBI:456216"/>
        <dbReference type="EC" id="2.7.11.1"/>
    </reaction>
</comment>
<dbReference type="InterPro" id="IPR051681">
    <property type="entry name" value="Ser/Thr_Kinases-Pseudokinases"/>
</dbReference>
<keyword evidence="13" id="KW-1185">Reference proteome</keyword>
<evidence type="ECO:0000256" key="8">
    <source>
        <dbReference type="ARBA" id="ARBA00023134"/>
    </source>
</evidence>
<evidence type="ECO:0000256" key="2">
    <source>
        <dbReference type="ARBA" id="ARBA00012513"/>
    </source>
</evidence>
<dbReference type="EMBL" id="CACRXK020000449">
    <property type="protein sequence ID" value="CAB3981960.1"/>
    <property type="molecule type" value="Genomic_DNA"/>
</dbReference>
<dbReference type="Pfam" id="PF08477">
    <property type="entry name" value="Roc"/>
    <property type="match status" value="1"/>
</dbReference>
<dbReference type="Gene3D" id="3.40.50.300">
    <property type="entry name" value="P-loop containing nucleotide triphosphate hydrolases"/>
    <property type="match status" value="1"/>
</dbReference>
<evidence type="ECO:0000256" key="9">
    <source>
        <dbReference type="ARBA" id="ARBA00047899"/>
    </source>
</evidence>
<dbReference type="GO" id="GO:0005524">
    <property type="term" value="F:ATP binding"/>
    <property type="evidence" value="ECO:0007669"/>
    <property type="project" value="UniProtKB-KW"/>
</dbReference>
<dbReference type="InterPro" id="IPR027417">
    <property type="entry name" value="P-loop_NTPase"/>
</dbReference>
<dbReference type="InterPro" id="IPR000719">
    <property type="entry name" value="Prot_kinase_dom"/>
</dbReference>
<dbReference type="InterPro" id="IPR001245">
    <property type="entry name" value="Ser-Thr/Tyr_kinase_cat_dom"/>
</dbReference>
<dbReference type="InterPro" id="IPR020859">
    <property type="entry name" value="ROC"/>
</dbReference>
<dbReference type="Gene3D" id="1.10.510.10">
    <property type="entry name" value="Transferase(Phosphotransferase) domain 1"/>
    <property type="match status" value="2"/>
</dbReference>
<dbReference type="InterPro" id="IPR008271">
    <property type="entry name" value="Ser/Thr_kinase_AS"/>
</dbReference>
<dbReference type="GO" id="GO:0005737">
    <property type="term" value="C:cytoplasm"/>
    <property type="evidence" value="ECO:0007669"/>
    <property type="project" value="UniProtKB-ARBA"/>
</dbReference>
<keyword evidence="3" id="KW-0808">Transferase</keyword>
<dbReference type="SUPFAM" id="SSF52540">
    <property type="entry name" value="P-loop containing nucleoside triphosphate hydrolases"/>
    <property type="match status" value="1"/>
</dbReference>
<feature type="compositionally biased region" description="Basic and acidic residues" evidence="11">
    <location>
        <begin position="1256"/>
        <end position="1266"/>
    </location>
</feature>
<keyword evidence="7" id="KW-0067">ATP-binding</keyword>
<dbReference type="InterPro" id="IPR032171">
    <property type="entry name" value="COR-A"/>
</dbReference>
<proteinExistence type="inferred from homology"/>
<reference evidence="12" key="1">
    <citation type="submission" date="2020-04" db="EMBL/GenBank/DDBJ databases">
        <authorList>
            <person name="Alioto T."/>
            <person name="Alioto T."/>
            <person name="Gomez Garrido J."/>
        </authorList>
    </citation>
    <scope>NUCLEOTIDE SEQUENCE</scope>
    <source>
        <strain evidence="12">A484AB</strain>
    </source>
</reference>
<comment type="catalytic activity">
    <reaction evidence="10">
        <text>L-seryl-[protein] + ATP = O-phospho-L-seryl-[protein] + ADP + H(+)</text>
        <dbReference type="Rhea" id="RHEA:17989"/>
        <dbReference type="Rhea" id="RHEA-COMP:9863"/>
        <dbReference type="Rhea" id="RHEA-COMP:11604"/>
        <dbReference type="ChEBI" id="CHEBI:15378"/>
        <dbReference type="ChEBI" id="CHEBI:29999"/>
        <dbReference type="ChEBI" id="CHEBI:30616"/>
        <dbReference type="ChEBI" id="CHEBI:83421"/>
        <dbReference type="ChEBI" id="CHEBI:456216"/>
        <dbReference type="EC" id="2.7.11.1"/>
    </reaction>
</comment>
<dbReference type="Proteomes" id="UP001152795">
    <property type="component" value="Unassembled WGS sequence"/>
</dbReference>
<keyword evidence="8" id="KW-0342">GTP-binding</keyword>
<evidence type="ECO:0000256" key="7">
    <source>
        <dbReference type="ARBA" id="ARBA00022840"/>
    </source>
</evidence>
<keyword evidence="5" id="KW-0547">Nucleotide-binding</keyword>
<evidence type="ECO:0000256" key="1">
    <source>
        <dbReference type="ARBA" id="ARBA00008171"/>
    </source>
</evidence>
<accession>A0A6S7G8W4</accession>
<dbReference type="InterPro" id="IPR036388">
    <property type="entry name" value="WH-like_DNA-bd_sf"/>
</dbReference>
<name>A0A6S7G8W4_PARCT</name>
<keyword evidence="4" id="KW-0677">Repeat</keyword>
<evidence type="ECO:0000256" key="5">
    <source>
        <dbReference type="ARBA" id="ARBA00022741"/>
    </source>
</evidence>
<feature type="compositionally biased region" description="Polar residues" evidence="11">
    <location>
        <begin position="1312"/>
        <end position="1330"/>
    </location>
</feature>
<sequence length="1490" mass="167589">SNPAITFSTWDLAGQQIYYSTHQCFLSSNTLYLAVWNVSTGEEGIDKLKPWLLNVQARAPGSHVIIVGTHIDLLPEAGKFKRIDELRLIIAKRYNKKGFPIIKGYYMVSCTTGENMVELRQAVYHAALELKETESTGKGDTLIGRKIPLSYLKLQENVMKEAEQRRKDNKPPILNENEMLELAKQDSNNDILERDELILAARFLHENGVILHYNDRSRGLDKLYFIEPGWLCEIMALLVTVKETNAFVKGGIIERSNVNLLLKNPRLPPQFMDQYIQLMERFEVALTLDEHRLLVPSMLPRDKPGLHLADLSKLFNSGNSGLPAVSEDEDSERQCKDLKTNHPSEYLRRLYKMNYVPSGFWSRLIARLMIAVQRWGTEEGLGDELICDEEGKDVRSSSNFRPVPHGYSMIYWREGMGVVYDGGYLLVETHTEKERNGHTGVLEDIEGVMVTVWSAEKDFSVLGFVTDQVNALISEWYPGLEESDKHGIPLVRHVIPCPTCAVHGPLFRMRRSLSMRNVQELEESRLPEFSLMECAAAAVDHTEIACPQHVNNPVKLSSLVPDLVLSDLPPDLVIDNKVFVFNPSEENSLGSGGAGEVFLGMYKKQKVAVKRFYSSNNIGTDSGLGPSLGISKRGGSRHTDGGSFSRSRVFTVAPTTIEEDLRRTKILSSFMELRQEVSVLGRLNHPCVVALIGVSIQPLCIVLELSPLGSLYSILEKEMAKFESEKFQQSGQSTHDVRKPIFDRDLTYKIVYQVAHALHYLHDLGIIYRDLKSDNLLVWTLEKDALVHVKLSDYGISKFATPQGMLGEEGTPGFQAPEVRAGSTYNEKVDIFSFAMLIYEILSGLRPFHECRCSAQIKKALRRGERPSLQRSYLDPEMPELETLMTKCWKESAASRPSSEAVLNLMEDPSFLCLHRAMPYVDQEIWNSITAFVPLSDEDQVLNEAEQMKGSHSVLLWGGEDNERYYSVVDCKTGIDQVPQTLCLGPRVACLAKVGDRYWLGTEGSVIEVFGRAKPGSDLKVLWSIKLNAQVLGLEVEHFGDRRSFNSSIDRVRRIFACLANGSVVVISRPELRQPSSSSCGFQFKRDSNEKIRQEASVFSVMTSIQLGEPGTSACCLLFVKDGKELWVGYGNKVGIINVDTLEVVHKFRAYVSPRSNVRSMVTNGPTVFTINRKTPDVFQWGVETRQCICKFHIEQDDPRGLNVARLVTLKKDNDVSTSDDTDDVNTSDVTDDIDGSDATDGVKGGNDDVIGTTSEESRGKLDTAKDPQMYIDINEYPRRRFQRQPSLMRSLKRDGSRNSSRSRQREGSDPDLSSQRSDSMQTIRSRTQVMNNTDRRITCALIVDGNLWVGRETGDIVIIDISGEVESREYGLVHAVLTLGTERGHANKGVHTMIRVGGDKVVSCSRLFRERGPSKERASRTVPAKRSFVTLKSPIHQFLRSHPGTIPAAAAVEEDEARSEKYQVCVWERWGSDDFREFYKYHKDLEKAS</sequence>
<dbReference type="OrthoDB" id="1866797at2759"/>
<evidence type="ECO:0000256" key="11">
    <source>
        <dbReference type="SAM" id="MobiDB-lite"/>
    </source>
</evidence>
<organism evidence="12 13">
    <name type="scientific">Paramuricea clavata</name>
    <name type="common">Red gorgonian</name>
    <name type="synonym">Violescent sea-whip</name>
    <dbReference type="NCBI Taxonomy" id="317549"/>
    <lineage>
        <taxon>Eukaryota</taxon>
        <taxon>Metazoa</taxon>
        <taxon>Cnidaria</taxon>
        <taxon>Anthozoa</taxon>
        <taxon>Octocorallia</taxon>
        <taxon>Malacalcyonacea</taxon>
        <taxon>Plexauridae</taxon>
        <taxon>Paramuricea</taxon>
    </lineage>
</organism>
<dbReference type="InterPro" id="IPR011009">
    <property type="entry name" value="Kinase-like_dom_sf"/>
</dbReference>
<feature type="non-terminal residue" evidence="12">
    <location>
        <position position="1"/>
    </location>
</feature>
<evidence type="ECO:0000256" key="3">
    <source>
        <dbReference type="ARBA" id="ARBA00022679"/>
    </source>
</evidence>